<dbReference type="InterPro" id="IPR013786">
    <property type="entry name" value="AcylCoA_DH/ox_N"/>
</dbReference>
<gene>
    <name evidence="9" type="ORF">GCM10011505_19090</name>
</gene>
<comment type="similarity">
    <text evidence="2 5">Belongs to the acyl-CoA dehydrogenase family.</text>
</comment>
<dbReference type="PANTHER" id="PTHR43884">
    <property type="entry name" value="ACYL-COA DEHYDROGENASE"/>
    <property type="match status" value="1"/>
</dbReference>
<dbReference type="Pfam" id="PF02770">
    <property type="entry name" value="Acyl-CoA_dh_M"/>
    <property type="match status" value="1"/>
</dbReference>
<dbReference type="Proteomes" id="UP000603352">
    <property type="component" value="Unassembled WGS sequence"/>
</dbReference>
<comment type="cofactor">
    <cofactor evidence="1 5">
        <name>FAD</name>
        <dbReference type="ChEBI" id="CHEBI:57692"/>
    </cofactor>
</comment>
<dbReference type="Gene3D" id="2.40.110.10">
    <property type="entry name" value="Butyryl-CoA Dehydrogenase, subunit A, domain 2"/>
    <property type="match status" value="1"/>
</dbReference>
<comment type="caution">
    <text evidence="9">The sequence shown here is derived from an EMBL/GenBank/DDBJ whole genome shotgun (WGS) entry which is preliminary data.</text>
</comment>
<keyword evidence="5" id="KW-0560">Oxidoreductase</keyword>
<evidence type="ECO:0000313" key="9">
    <source>
        <dbReference type="EMBL" id="GGB37780.1"/>
    </source>
</evidence>
<evidence type="ECO:0000256" key="2">
    <source>
        <dbReference type="ARBA" id="ARBA00009347"/>
    </source>
</evidence>
<evidence type="ECO:0000256" key="3">
    <source>
        <dbReference type="ARBA" id="ARBA00022630"/>
    </source>
</evidence>
<evidence type="ECO:0000256" key="1">
    <source>
        <dbReference type="ARBA" id="ARBA00001974"/>
    </source>
</evidence>
<keyword evidence="10" id="KW-1185">Reference proteome</keyword>
<accession>A0ABQ1IFJ3</accession>
<organism evidence="9 10">
    <name type="scientific">Tistrella bauzanensis</name>
    <dbReference type="NCBI Taxonomy" id="657419"/>
    <lineage>
        <taxon>Bacteria</taxon>
        <taxon>Pseudomonadati</taxon>
        <taxon>Pseudomonadota</taxon>
        <taxon>Alphaproteobacteria</taxon>
        <taxon>Geminicoccales</taxon>
        <taxon>Geminicoccaceae</taxon>
        <taxon>Tistrella</taxon>
    </lineage>
</organism>
<dbReference type="InterPro" id="IPR036250">
    <property type="entry name" value="AcylCo_DH-like_C"/>
</dbReference>
<sequence>MVAQTPGLDPETLDQLIGTVRRFVRERLVPLEQQVADDDEIPPSVVAEMRELGLFGLSIPEDFGGLGLAMSEEVRVAFELGWTSPAFRSLIGTNNGIGAQGIVMDGTPEQKAQWLPKLAAGEVIGSFCLTEPEAGSDAGSLRTSARRDGDSYVLNGTKRFITNAPEAGIFTVMARTNPEIRGAGGISAFIVERGTPGLTVAKTDRKMGQRGAHTADVILEDCRVPADAIIGGVEGVGFKTAMKVLDRGRLHISAVCVGVAERLIHDALAYAIDRRQFGQPIAEFQLIQAMLADSRTEAYAARCMVEDAARRRDAGEDVNMLASCAKLFASEMVGRVADRAVQILGGAGYIADYGVERFYRDVRLFRLYEGTSQIQQIVIARNMIREAKA</sequence>
<dbReference type="EMBL" id="BMDZ01000018">
    <property type="protein sequence ID" value="GGB37780.1"/>
    <property type="molecule type" value="Genomic_DNA"/>
</dbReference>
<keyword evidence="4 5" id="KW-0274">FAD</keyword>
<name>A0ABQ1IFJ3_9PROT</name>
<evidence type="ECO:0000256" key="5">
    <source>
        <dbReference type="RuleBase" id="RU362125"/>
    </source>
</evidence>
<dbReference type="InterPro" id="IPR046373">
    <property type="entry name" value="Acyl-CoA_Oxase/DH_mid-dom_sf"/>
</dbReference>
<feature type="domain" description="Acyl-CoA dehydrogenase/oxidase C-terminal" evidence="6">
    <location>
        <begin position="236"/>
        <end position="383"/>
    </location>
</feature>
<dbReference type="Gene3D" id="1.10.540.10">
    <property type="entry name" value="Acyl-CoA dehydrogenase/oxidase, N-terminal domain"/>
    <property type="match status" value="1"/>
</dbReference>
<feature type="domain" description="Acyl-CoA dehydrogenase/oxidase N-terminal" evidence="8">
    <location>
        <begin position="11"/>
        <end position="122"/>
    </location>
</feature>
<dbReference type="Pfam" id="PF02771">
    <property type="entry name" value="Acyl-CoA_dh_N"/>
    <property type="match status" value="1"/>
</dbReference>
<evidence type="ECO:0000256" key="4">
    <source>
        <dbReference type="ARBA" id="ARBA00022827"/>
    </source>
</evidence>
<dbReference type="PANTHER" id="PTHR43884:SF40">
    <property type="entry name" value="ACYL-COA DEHYDROGENASE"/>
    <property type="match status" value="1"/>
</dbReference>
<dbReference type="InterPro" id="IPR009075">
    <property type="entry name" value="AcylCo_DH/oxidase_C"/>
</dbReference>
<keyword evidence="3 5" id="KW-0285">Flavoprotein</keyword>
<evidence type="ECO:0000259" key="8">
    <source>
        <dbReference type="Pfam" id="PF02771"/>
    </source>
</evidence>
<dbReference type="SUPFAM" id="SSF56645">
    <property type="entry name" value="Acyl-CoA dehydrogenase NM domain-like"/>
    <property type="match status" value="1"/>
</dbReference>
<feature type="domain" description="Acyl-CoA oxidase/dehydrogenase middle" evidence="7">
    <location>
        <begin position="126"/>
        <end position="222"/>
    </location>
</feature>
<proteinExistence type="inferred from homology"/>
<evidence type="ECO:0000259" key="6">
    <source>
        <dbReference type="Pfam" id="PF00441"/>
    </source>
</evidence>
<protein>
    <submittedName>
        <fullName evidence="9">Acyl-CoA dehydrogenase</fullName>
    </submittedName>
</protein>
<dbReference type="Pfam" id="PF00441">
    <property type="entry name" value="Acyl-CoA_dh_1"/>
    <property type="match status" value="1"/>
</dbReference>
<dbReference type="InterPro" id="IPR009100">
    <property type="entry name" value="AcylCoA_DH/oxidase_NM_dom_sf"/>
</dbReference>
<dbReference type="PROSITE" id="PS00073">
    <property type="entry name" value="ACYL_COA_DH_2"/>
    <property type="match status" value="1"/>
</dbReference>
<dbReference type="InterPro" id="IPR006089">
    <property type="entry name" value="Acyl-CoA_DH_CS"/>
</dbReference>
<dbReference type="InterPro" id="IPR037069">
    <property type="entry name" value="AcylCoA_DH/ox_N_sf"/>
</dbReference>
<dbReference type="SUPFAM" id="SSF47203">
    <property type="entry name" value="Acyl-CoA dehydrogenase C-terminal domain-like"/>
    <property type="match status" value="1"/>
</dbReference>
<evidence type="ECO:0000313" key="10">
    <source>
        <dbReference type="Proteomes" id="UP000603352"/>
    </source>
</evidence>
<reference evidence="10" key="1">
    <citation type="journal article" date="2019" name="Int. J. Syst. Evol. Microbiol.">
        <title>The Global Catalogue of Microorganisms (GCM) 10K type strain sequencing project: providing services to taxonomists for standard genome sequencing and annotation.</title>
        <authorList>
            <consortium name="The Broad Institute Genomics Platform"/>
            <consortium name="The Broad Institute Genome Sequencing Center for Infectious Disease"/>
            <person name="Wu L."/>
            <person name="Ma J."/>
        </authorList>
    </citation>
    <scope>NUCLEOTIDE SEQUENCE [LARGE SCALE GENOMIC DNA]</scope>
    <source>
        <strain evidence="10">CGMCC 1.10188</strain>
    </source>
</reference>
<dbReference type="PIRSF" id="PIRSF016578">
    <property type="entry name" value="HsaA"/>
    <property type="match status" value="1"/>
</dbReference>
<dbReference type="Gene3D" id="1.20.140.10">
    <property type="entry name" value="Butyryl-CoA Dehydrogenase, subunit A, domain 3"/>
    <property type="match status" value="1"/>
</dbReference>
<dbReference type="RefSeq" id="WP_188577179.1">
    <property type="nucleotide sequence ID" value="NZ_BMDZ01000018.1"/>
</dbReference>
<dbReference type="PROSITE" id="PS00072">
    <property type="entry name" value="ACYL_COA_DH_1"/>
    <property type="match status" value="1"/>
</dbReference>
<evidence type="ECO:0000259" key="7">
    <source>
        <dbReference type="Pfam" id="PF02770"/>
    </source>
</evidence>
<dbReference type="InterPro" id="IPR006091">
    <property type="entry name" value="Acyl-CoA_Oxase/DH_mid-dom"/>
</dbReference>